<sequence length="181" mass="19749">MVSRTPLLAGLAVLSACASTPTINYDHDPTADFSKYRTYSWVFTGVPQGMNPLAFQRVKASIDRSLAARSYTQASPGDFAIAFTLGARDRVEVSDYGPYSTFYPGWGIGYRYGWARPYSNVEVRNVTDGTLAVDIYDATTKKPIWHGTATQQITPGKVDQATIDTAVDSVLAKFPPPPAKQ</sequence>
<dbReference type="Pfam" id="PF13590">
    <property type="entry name" value="DUF4136"/>
    <property type="match status" value="1"/>
</dbReference>
<accession>A0A418WM77</accession>
<evidence type="ECO:0000256" key="1">
    <source>
        <dbReference type="SAM" id="SignalP"/>
    </source>
</evidence>
<organism evidence="3 4">
    <name type="scientific">Sphingomonas cavernae</name>
    <dbReference type="NCBI Taxonomy" id="2320861"/>
    <lineage>
        <taxon>Bacteria</taxon>
        <taxon>Pseudomonadati</taxon>
        <taxon>Pseudomonadota</taxon>
        <taxon>Alphaproteobacteria</taxon>
        <taxon>Sphingomonadales</taxon>
        <taxon>Sphingomonadaceae</taxon>
        <taxon>Sphingomonas</taxon>
    </lineage>
</organism>
<comment type="caution">
    <text evidence="3">The sequence shown here is derived from an EMBL/GenBank/DDBJ whole genome shotgun (WGS) entry which is preliminary data.</text>
</comment>
<proteinExistence type="predicted"/>
<gene>
    <name evidence="3" type="ORF">D3876_13325</name>
</gene>
<keyword evidence="4" id="KW-1185">Reference proteome</keyword>
<dbReference type="PROSITE" id="PS51257">
    <property type="entry name" value="PROKAR_LIPOPROTEIN"/>
    <property type="match status" value="1"/>
</dbReference>
<evidence type="ECO:0000313" key="3">
    <source>
        <dbReference type="EMBL" id="RJF91113.1"/>
    </source>
</evidence>
<evidence type="ECO:0000313" key="4">
    <source>
        <dbReference type="Proteomes" id="UP000286100"/>
    </source>
</evidence>
<reference evidence="3 4" key="1">
    <citation type="submission" date="2018-09" db="EMBL/GenBank/DDBJ databases">
        <authorList>
            <person name="Zhu H."/>
        </authorList>
    </citation>
    <scope>NUCLEOTIDE SEQUENCE [LARGE SCALE GENOMIC DNA]</scope>
    <source>
        <strain evidence="3 4">K2R01-6</strain>
    </source>
</reference>
<dbReference type="OrthoDB" id="118896at2"/>
<dbReference type="RefSeq" id="WP_119762904.1">
    <property type="nucleotide sequence ID" value="NZ_QYUM01000003.1"/>
</dbReference>
<feature type="domain" description="DUF4136" evidence="2">
    <location>
        <begin position="24"/>
        <end position="176"/>
    </location>
</feature>
<feature type="signal peptide" evidence="1">
    <location>
        <begin position="1"/>
        <end position="18"/>
    </location>
</feature>
<protein>
    <submittedName>
        <fullName evidence="3">DUF4136 domain-containing protein</fullName>
    </submittedName>
</protein>
<feature type="chain" id="PRO_5019105797" evidence="1">
    <location>
        <begin position="19"/>
        <end position="181"/>
    </location>
</feature>
<dbReference type="AlphaFoldDB" id="A0A418WM77"/>
<name>A0A418WM77_9SPHN</name>
<evidence type="ECO:0000259" key="2">
    <source>
        <dbReference type="Pfam" id="PF13590"/>
    </source>
</evidence>
<keyword evidence="1" id="KW-0732">Signal</keyword>
<dbReference type="Proteomes" id="UP000286100">
    <property type="component" value="Unassembled WGS sequence"/>
</dbReference>
<dbReference type="InterPro" id="IPR025411">
    <property type="entry name" value="DUF4136"/>
</dbReference>
<dbReference type="EMBL" id="QYUM01000003">
    <property type="protein sequence ID" value="RJF91113.1"/>
    <property type="molecule type" value="Genomic_DNA"/>
</dbReference>
<dbReference type="Gene3D" id="3.30.160.670">
    <property type="match status" value="1"/>
</dbReference>